<dbReference type="AlphaFoldDB" id="L0JWP7"/>
<protein>
    <submittedName>
        <fullName evidence="1">Uncharacterized protein</fullName>
    </submittedName>
</protein>
<dbReference type="HOGENOM" id="CLU_2968548_0_0_2"/>
<organism evidence="1 2">
    <name type="scientific">Natronococcus occultus SP4</name>
    <dbReference type="NCBI Taxonomy" id="694430"/>
    <lineage>
        <taxon>Archaea</taxon>
        <taxon>Methanobacteriati</taxon>
        <taxon>Methanobacteriota</taxon>
        <taxon>Stenosarchaea group</taxon>
        <taxon>Halobacteria</taxon>
        <taxon>Halobacteriales</taxon>
        <taxon>Natrialbaceae</taxon>
        <taxon>Natronococcus</taxon>
    </lineage>
</organism>
<evidence type="ECO:0000313" key="1">
    <source>
        <dbReference type="EMBL" id="AGB36529.1"/>
    </source>
</evidence>
<name>L0JWP7_9EURY</name>
<dbReference type="KEGG" id="nou:Natoc_0669"/>
<keyword evidence="2" id="KW-1185">Reference proteome</keyword>
<reference evidence="1 2" key="1">
    <citation type="submission" date="2012-11" db="EMBL/GenBank/DDBJ databases">
        <title>FINISHED of Natronococcus occultus SP4, DSM 3396.</title>
        <authorList>
            <consortium name="DOE Joint Genome Institute"/>
            <person name="Eisen J."/>
            <person name="Huntemann M."/>
            <person name="Wei C.-L."/>
            <person name="Han J."/>
            <person name="Detter J.C."/>
            <person name="Han C."/>
            <person name="Tapia R."/>
            <person name="Chen A."/>
            <person name="Kyrpides N."/>
            <person name="Mavromatis K."/>
            <person name="Markowitz V."/>
            <person name="Szeto E."/>
            <person name="Ivanova N."/>
            <person name="Mikhailova N."/>
            <person name="Ovchinnikova G."/>
            <person name="Pagani I."/>
            <person name="Pati A."/>
            <person name="Goodwin L."/>
            <person name="Nordberg H.P."/>
            <person name="Cantor M.N."/>
            <person name="Hua S.X."/>
            <person name="Woyke T."/>
            <person name="Eisen J."/>
            <person name="Klenk H.-P."/>
            <person name="Klenk H.-P."/>
        </authorList>
    </citation>
    <scope>NUCLEOTIDE SEQUENCE [LARGE SCALE GENOMIC DNA]</scope>
    <source>
        <strain evidence="1 2">SP4</strain>
    </source>
</reference>
<evidence type="ECO:0000313" key="2">
    <source>
        <dbReference type="Proteomes" id="UP000010878"/>
    </source>
</evidence>
<dbReference type="Proteomes" id="UP000010878">
    <property type="component" value="Chromosome"/>
</dbReference>
<accession>L0JWP7</accession>
<sequence>MWPVTDALVDRLEDDPDGAPRIVSPPDGSVDYCYQVAGREGERFESGAALAAFLRERD</sequence>
<proteinExistence type="predicted"/>
<dbReference type="STRING" id="694430.Natoc_0669"/>
<dbReference type="EMBL" id="CP003929">
    <property type="protein sequence ID" value="AGB36529.1"/>
    <property type="molecule type" value="Genomic_DNA"/>
</dbReference>
<gene>
    <name evidence="1" type="ORF">Natoc_0669</name>
</gene>